<evidence type="ECO:0000256" key="1">
    <source>
        <dbReference type="ARBA" id="ARBA00004370"/>
    </source>
</evidence>
<dbReference type="AlphaFoldDB" id="A0A2X2UWK8"/>
<gene>
    <name evidence="7" type="primary">gspD_1</name>
    <name evidence="7" type="ORF">NCTC10786_00188</name>
</gene>
<feature type="compositionally biased region" description="Polar residues" evidence="5">
    <location>
        <begin position="107"/>
        <end position="124"/>
    </location>
</feature>
<keyword evidence="2" id="KW-0732">Signal</keyword>
<evidence type="ECO:0000256" key="5">
    <source>
        <dbReference type="SAM" id="MobiDB-lite"/>
    </source>
</evidence>
<comment type="subcellular location">
    <subcellularLocation>
        <location evidence="1">Membrane</location>
    </subcellularLocation>
</comment>
<dbReference type="GO" id="GO:0016020">
    <property type="term" value="C:membrane"/>
    <property type="evidence" value="ECO:0007669"/>
    <property type="project" value="UniProtKB-SubCell"/>
</dbReference>
<protein>
    <submittedName>
        <fullName evidence="7">T2SS protein D</fullName>
    </submittedName>
</protein>
<evidence type="ECO:0000259" key="6">
    <source>
        <dbReference type="Pfam" id="PF00263"/>
    </source>
</evidence>
<accession>A0A2X2UWK8</accession>
<evidence type="ECO:0000313" key="7">
    <source>
        <dbReference type="EMBL" id="SQB20708.1"/>
    </source>
</evidence>
<dbReference type="PRINTS" id="PR00811">
    <property type="entry name" value="BCTERIALGSPD"/>
</dbReference>
<proteinExistence type="inferred from homology"/>
<dbReference type="PANTHER" id="PTHR30332">
    <property type="entry name" value="PROBABLE GENERAL SECRETION PATHWAY PROTEIN D"/>
    <property type="match status" value="1"/>
</dbReference>
<comment type="similarity">
    <text evidence="4">Belongs to the bacterial secretin family.</text>
</comment>
<reference evidence="7 8" key="1">
    <citation type="submission" date="2018-06" db="EMBL/GenBank/DDBJ databases">
        <authorList>
            <consortium name="Pathogen Informatics"/>
            <person name="Doyle S."/>
        </authorList>
    </citation>
    <scope>NUCLEOTIDE SEQUENCE [LARGE SCALE GENOMIC DNA]</scope>
    <source>
        <strain evidence="7 8">NCTC10786</strain>
    </source>
</reference>
<evidence type="ECO:0000256" key="3">
    <source>
        <dbReference type="ARBA" id="ARBA00023136"/>
    </source>
</evidence>
<organism evidence="7 8">
    <name type="scientific">Citrobacter koseri</name>
    <name type="common">Citrobacter diversus</name>
    <dbReference type="NCBI Taxonomy" id="545"/>
    <lineage>
        <taxon>Bacteria</taxon>
        <taxon>Pseudomonadati</taxon>
        <taxon>Pseudomonadota</taxon>
        <taxon>Gammaproteobacteria</taxon>
        <taxon>Enterobacterales</taxon>
        <taxon>Enterobacteriaceae</taxon>
        <taxon>Citrobacter</taxon>
    </lineage>
</organism>
<feature type="region of interest" description="Disordered" evidence="5">
    <location>
        <begin position="102"/>
        <end position="124"/>
    </location>
</feature>
<evidence type="ECO:0000313" key="8">
    <source>
        <dbReference type="Proteomes" id="UP000251584"/>
    </source>
</evidence>
<dbReference type="Proteomes" id="UP000251584">
    <property type="component" value="Unassembled WGS sequence"/>
</dbReference>
<dbReference type="PROSITE" id="PS00875">
    <property type="entry name" value="T2SP_D"/>
    <property type="match status" value="1"/>
</dbReference>
<evidence type="ECO:0000256" key="2">
    <source>
        <dbReference type="ARBA" id="ARBA00022729"/>
    </source>
</evidence>
<keyword evidence="3" id="KW-0472">Membrane</keyword>
<dbReference type="InterPro" id="IPR004845">
    <property type="entry name" value="T2SS_GspD_CS"/>
</dbReference>
<name>A0A2X2UWK8_CITKO</name>
<dbReference type="EMBL" id="UAVY01000001">
    <property type="protein sequence ID" value="SQB20708.1"/>
    <property type="molecule type" value="Genomic_DNA"/>
</dbReference>
<feature type="domain" description="Type II/III secretion system secretin-like" evidence="6">
    <location>
        <begin position="1"/>
        <end position="59"/>
    </location>
</feature>
<dbReference type="GO" id="GO:0009306">
    <property type="term" value="P:protein secretion"/>
    <property type="evidence" value="ECO:0007669"/>
    <property type="project" value="InterPro"/>
</dbReference>
<dbReference type="Pfam" id="PF00263">
    <property type="entry name" value="Secretin"/>
    <property type="match status" value="1"/>
</dbReference>
<evidence type="ECO:0000256" key="4">
    <source>
        <dbReference type="RuleBase" id="RU004003"/>
    </source>
</evidence>
<dbReference type="GO" id="GO:0015627">
    <property type="term" value="C:type II protein secretion system complex"/>
    <property type="evidence" value="ECO:0007669"/>
    <property type="project" value="TreeGrafter"/>
</dbReference>
<sequence>MVHSGQTVVLGGLIENVTKQNVSKVPLLGDIPLVGQLFRYTSQDTTKRNLMVFIHTTVLRDDDNYSAASKEKYDQVRARQQQRMEEKKMGILEPGDNAILPAFPSPVKTSTAAPATASRNPFKE</sequence>
<dbReference type="InterPro" id="IPR050810">
    <property type="entry name" value="Bact_Secretion_Sys_Channel"/>
</dbReference>
<dbReference type="PANTHER" id="PTHR30332:SF24">
    <property type="entry name" value="SECRETIN GSPD-RELATED"/>
    <property type="match status" value="1"/>
</dbReference>
<dbReference type="InterPro" id="IPR001775">
    <property type="entry name" value="GspD/PilQ"/>
</dbReference>
<dbReference type="InterPro" id="IPR004846">
    <property type="entry name" value="T2SS/T3SS_dom"/>
</dbReference>